<reference evidence="3 4" key="1">
    <citation type="submission" date="2021-06" db="EMBL/GenBank/DDBJ databases">
        <title>Genome-based taxonomic framework of Microbacterium strains isolated from marine environment, the description of four new species and reclassification of four preexisting species.</title>
        <authorList>
            <person name="Lee S.D."/>
            <person name="Kim S.-M."/>
            <person name="Byeon Y.-S."/>
            <person name="Yang H.L."/>
            <person name="Kim I.S."/>
        </authorList>
    </citation>
    <scope>NUCLEOTIDE SEQUENCE [LARGE SCALE GENOMIC DNA]</scope>
    <source>
        <strain evidence="3 4">SSW1-36</strain>
    </source>
</reference>
<evidence type="ECO:0000313" key="3">
    <source>
        <dbReference type="EMBL" id="UPL13047.1"/>
    </source>
</evidence>
<name>A0ABY4ILT5_9MICO</name>
<evidence type="ECO:0000256" key="1">
    <source>
        <dbReference type="SAM" id="MobiDB-lite"/>
    </source>
</evidence>
<keyword evidence="2" id="KW-0812">Transmembrane</keyword>
<feature type="compositionally biased region" description="Polar residues" evidence="1">
    <location>
        <begin position="1"/>
        <end position="13"/>
    </location>
</feature>
<feature type="transmembrane region" description="Helical" evidence="2">
    <location>
        <begin position="48"/>
        <end position="68"/>
    </location>
</feature>
<dbReference type="RefSeq" id="WP_247956489.1">
    <property type="nucleotide sequence ID" value="NZ_CP078077.1"/>
</dbReference>
<gene>
    <name evidence="3" type="ORF">KV396_00420</name>
</gene>
<dbReference type="EMBL" id="CP078077">
    <property type="protein sequence ID" value="UPL13047.1"/>
    <property type="molecule type" value="Genomic_DNA"/>
</dbReference>
<feature type="transmembrane region" description="Helical" evidence="2">
    <location>
        <begin position="74"/>
        <end position="91"/>
    </location>
</feature>
<proteinExistence type="predicted"/>
<evidence type="ECO:0000256" key="2">
    <source>
        <dbReference type="SAM" id="Phobius"/>
    </source>
</evidence>
<keyword evidence="2" id="KW-1133">Transmembrane helix</keyword>
<sequence>MPQTQDTDETPASVSGFDPITADMHVSGLVRTDSVVPARRGIWPLAPWRWVLLAVAIFLAATCGPPAADPAVNAADLLVFISLGVFVAAFTPGRD</sequence>
<dbReference type="Proteomes" id="UP000831963">
    <property type="component" value="Chromosome"/>
</dbReference>
<keyword evidence="2" id="KW-0472">Membrane</keyword>
<feature type="region of interest" description="Disordered" evidence="1">
    <location>
        <begin position="1"/>
        <end position="20"/>
    </location>
</feature>
<organism evidence="3 4">
    <name type="scientific">Microbacterium galbinum</name>
    <dbReference type="NCBI Taxonomy" id="2851646"/>
    <lineage>
        <taxon>Bacteria</taxon>
        <taxon>Bacillati</taxon>
        <taxon>Actinomycetota</taxon>
        <taxon>Actinomycetes</taxon>
        <taxon>Micrococcales</taxon>
        <taxon>Microbacteriaceae</taxon>
        <taxon>Microbacterium</taxon>
    </lineage>
</organism>
<evidence type="ECO:0000313" key="4">
    <source>
        <dbReference type="Proteomes" id="UP000831963"/>
    </source>
</evidence>
<protein>
    <submittedName>
        <fullName evidence="3">Uncharacterized protein</fullName>
    </submittedName>
</protein>
<keyword evidence="4" id="KW-1185">Reference proteome</keyword>
<accession>A0ABY4ILT5</accession>